<sequence length="460" mass="50740">MNNNKNISMFKWGINFIIPILCFLIPTTETFTPQIRSFFVITLFCIILIATENLPVFTISLMLPFMYLVFLKQDPSLVFKAWSLEVPWLILGGFILTIALKKSGLLKRLSYMIILLFGGTVRGILYGLLVIGIMTTLVVADATAKAVLMGTLVLGICDALEIKKGSRNATVLGLATFAAAMGPSFIFMVSTGFMTVSGILTAANYSVPTYLEYLLHMGAPQLLFCICTVVMIDILYKPEKLLRSKEFFKEELQKLGAFSSNEKKVLAISIGLVILLVSGSIHGILSGWVFMLVAIITMLPGINLVTPEDVKQVNFTFMMFVVGCLTIGVVSGPLGVGKFIADTVYPYITGSVNQLFAGVWSLGFLSNFILTPLAAYSTFTLPIAEMATQAGTNYLAVIYTFVSSLEQVIFPYEYAPVLLIYGYGLVSFKDFFKYHVIKVILNIAFISLIFIPFWNFIGLL</sequence>
<protein>
    <submittedName>
        <fullName evidence="1">Uncharacterized protein</fullName>
    </submittedName>
</protein>
<name>A0ACC8X9H5_9FIRM</name>
<gene>
    <name evidence="1" type="ORF">AN396_09835</name>
</gene>
<keyword evidence="2" id="KW-1185">Reference proteome</keyword>
<reference evidence="1" key="1">
    <citation type="submission" date="2016-08" db="EMBL/GenBank/DDBJ databases">
        <authorList>
            <person name="Ngugi D.K."/>
            <person name="Miyake S."/>
            <person name="Stingl U."/>
        </authorList>
    </citation>
    <scope>NUCLEOTIDE SEQUENCE</scope>
    <source>
        <strain evidence="1">SCG-B11WGA-EpuloA1</strain>
    </source>
</reference>
<evidence type="ECO:0000313" key="1">
    <source>
        <dbReference type="EMBL" id="ONI38776.1"/>
    </source>
</evidence>
<organism evidence="1 2">
    <name type="scientific">Candidatus Epulonipiscium fishelsonii</name>
    <dbReference type="NCBI Taxonomy" id="77094"/>
    <lineage>
        <taxon>Bacteria</taxon>
        <taxon>Bacillati</taxon>
        <taxon>Bacillota</taxon>
        <taxon>Clostridia</taxon>
        <taxon>Lachnospirales</taxon>
        <taxon>Lachnospiraceae</taxon>
        <taxon>Candidatus Epulonipiscium</taxon>
    </lineage>
</organism>
<evidence type="ECO:0000313" key="2">
    <source>
        <dbReference type="Proteomes" id="UP000188605"/>
    </source>
</evidence>
<comment type="caution">
    <text evidence="1">The sequence shown here is derived from an EMBL/GenBank/DDBJ whole genome shotgun (WGS) entry which is preliminary data.</text>
</comment>
<dbReference type="EMBL" id="LJDB01000078">
    <property type="protein sequence ID" value="ONI38776.1"/>
    <property type="molecule type" value="Genomic_DNA"/>
</dbReference>
<proteinExistence type="predicted"/>
<accession>A0ACC8X9H5</accession>
<dbReference type="Proteomes" id="UP000188605">
    <property type="component" value="Unassembled WGS sequence"/>
</dbReference>